<accession>A0A409WU13</accession>
<dbReference type="OrthoDB" id="163438at2759"/>
<reference evidence="1 2" key="1">
    <citation type="journal article" date="2018" name="Evol. Lett.">
        <title>Horizontal gene cluster transfer increased hallucinogenic mushroom diversity.</title>
        <authorList>
            <person name="Reynolds H.T."/>
            <person name="Vijayakumar V."/>
            <person name="Gluck-Thaler E."/>
            <person name="Korotkin H.B."/>
            <person name="Matheny P.B."/>
            <person name="Slot J.C."/>
        </authorList>
    </citation>
    <scope>NUCLEOTIDE SEQUENCE [LARGE SCALE GENOMIC DNA]</scope>
    <source>
        <strain evidence="1 2">2631</strain>
    </source>
</reference>
<protein>
    <submittedName>
        <fullName evidence="1">Uncharacterized protein</fullName>
    </submittedName>
</protein>
<keyword evidence="2" id="KW-1185">Reference proteome</keyword>
<evidence type="ECO:0000313" key="1">
    <source>
        <dbReference type="EMBL" id="PPQ82023.1"/>
    </source>
</evidence>
<sequence>MLLLDTRLCHHKAMHIRFSFILLVLNAYPRKIFITLYPPSMVTRKPLLLSAILQNIEVDGDIEDGKWRSKHFVRLYVDNNEVAKSTKEPTSSVLKWEWNADNQIWFEPSSMMKIVLHRVFEAYIRPFKYFVAQHEGKVVDLLETNVTFDLTNKKGILVAVKMKISLSPTPEPEDSIRIFMERVDADVARLLQSNNGAVESILAALGQVLQATKTIMDQVSKAHPILNASWTVISSIYTAVQETDLQDEYIRELAGTLREMLGTAKQIPHLPVIPDTFDVIEEISRQSLQVASLIHEYTQLSLASEKFPLVDRVKSNQLLLVGRIGEIQFLDLKSRIDKCRKNCSSLKESFSIRIQLDTNAQVDKISTFPFAWNDISLS</sequence>
<dbReference type="Proteomes" id="UP000283269">
    <property type="component" value="Unassembled WGS sequence"/>
</dbReference>
<proteinExistence type="predicted"/>
<gene>
    <name evidence="1" type="ORF">CVT25_014648</name>
</gene>
<dbReference type="EMBL" id="NHYD01003189">
    <property type="protein sequence ID" value="PPQ82023.1"/>
    <property type="molecule type" value="Genomic_DNA"/>
</dbReference>
<organism evidence="1 2">
    <name type="scientific">Psilocybe cyanescens</name>
    <dbReference type="NCBI Taxonomy" id="93625"/>
    <lineage>
        <taxon>Eukaryota</taxon>
        <taxon>Fungi</taxon>
        <taxon>Dikarya</taxon>
        <taxon>Basidiomycota</taxon>
        <taxon>Agaricomycotina</taxon>
        <taxon>Agaricomycetes</taxon>
        <taxon>Agaricomycetidae</taxon>
        <taxon>Agaricales</taxon>
        <taxon>Agaricineae</taxon>
        <taxon>Strophariaceae</taxon>
        <taxon>Psilocybe</taxon>
    </lineage>
</organism>
<dbReference type="InParanoid" id="A0A409WU13"/>
<evidence type="ECO:0000313" key="2">
    <source>
        <dbReference type="Proteomes" id="UP000283269"/>
    </source>
</evidence>
<comment type="caution">
    <text evidence="1">The sequence shown here is derived from an EMBL/GenBank/DDBJ whole genome shotgun (WGS) entry which is preliminary data.</text>
</comment>
<dbReference type="AlphaFoldDB" id="A0A409WU13"/>
<name>A0A409WU13_PSICY</name>